<reference evidence="1 2" key="1">
    <citation type="submission" date="2019-06" db="EMBL/GenBank/DDBJ databases">
        <title>Sequencing the genomes of 1000 actinobacteria strains.</title>
        <authorList>
            <person name="Klenk H.-P."/>
        </authorList>
    </citation>
    <scope>NUCLEOTIDE SEQUENCE [LARGE SCALE GENOMIC DNA]</scope>
    <source>
        <strain evidence="1 2">DSM 44826</strain>
    </source>
</reference>
<evidence type="ECO:0000313" key="2">
    <source>
        <dbReference type="Proteomes" id="UP000317940"/>
    </source>
</evidence>
<keyword evidence="2" id="KW-1185">Reference proteome</keyword>
<organism evidence="1 2">
    <name type="scientific">Kitasatospora viridis</name>
    <dbReference type="NCBI Taxonomy" id="281105"/>
    <lineage>
        <taxon>Bacteria</taxon>
        <taxon>Bacillati</taxon>
        <taxon>Actinomycetota</taxon>
        <taxon>Actinomycetes</taxon>
        <taxon>Kitasatosporales</taxon>
        <taxon>Streptomycetaceae</taxon>
        <taxon>Kitasatospora</taxon>
    </lineage>
</organism>
<dbReference type="Proteomes" id="UP000317940">
    <property type="component" value="Unassembled WGS sequence"/>
</dbReference>
<dbReference type="EMBL" id="VIWT01000008">
    <property type="protein sequence ID" value="TWF71762.1"/>
    <property type="molecule type" value="Genomic_DNA"/>
</dbReference>
<evidence type="ECO:0000313" key="1">
    <source>
        <dbReference type="EMBL" id="TWF71762.1"/>
    </source>
</evidence>
<dbReference type="RefSeq" id="WP_145911554.1">
    <property type="nucleotide sequence ID" value="NZ_BAAAMZ010000022.1"/>
</dbReference>
<comment type="caution">
    <text evidence="1">The sequence shown here is derived from an EMBL/GenBank/DDBJ whole genome shotgun (WGS) entry which is preliminary data.</text>
</comment>
<protein>
    <submittedName>
        <fullName evidence="1">Uncharacterized protein</fullName>
    </submittedName>
</protein>
<dbReference type="AlphaFoldDB" id="A0A561SA59"/>
<gene>
    <name evidence="1" type="ORF">FHX73_18133</name>
</gene>
<accession>A0A561SA59</accession>
<name>A0A561SA59_9ACTN</name>
<sequence length="135" mass="15108">MHQLHPREHPWGDIRLDHNGEATFLTAERSTDPDCLFVHLKVADCPPDHQLLDKEEQDAGAVLFHITVSIRLPRADTIVLAQYEGGPIVPRDMAAFESAKYMRDEINRAVFTARFNLRALAAVAHHHPVAAQGTT</sequence>
<proteinExistence type="predicted"/>